<reference evidence="2 3" key="1">
    <citation type="submission" date="2018-11" db="EMBL/GenBank/DDBJ databases">
        <authorList>
            <consortium name="Pathogen Informatics"/>
        </authorList>
    </citation>
    <scope>NUCLEOTIDE SEQUENCE [LARGE SCALE GENOMIC DNA]</scope>
</reference>
<evidence type="ECO:0000313" key="2">
    <source>
        <dbReference type="EMBL" id="VDN37126.1"/>
    </source>
</evidence>
<evidence type="ECO:0000256" key="1">
    <source>
        <dbReference type="SAM" id="Coils"/>
    </source>
</evidence>
<feature type="coiled-coil region" evidence="1">
    <location>
        <begin position="25"/>
        <end position="52"/>
    </location>
</feature>
<organism evidence="2 3">
    <name type="scientific">Dibothriocephalus latus</name>
    <name type="common">Fish tapeworm</name>
    <name type="synonym">Diphyllobothrium latum</name>
    <dbReference type="NCBI Taxonomy" id="60516"/>
    <lineage>
        <taxon>Eukaryota</taxon>
        <taxon>Metazoa</taxon>
        <taxon>Spiralia</taxon>
        <taxon>Lophotrochozoa</taxon>
        <taxon>Platyhelminthes</taxon>
        <taxon>Cestoda</taxon>
        <taxon>Eucestoda</taxon>
        <taxon>Diphyllobothriidea</taxon>
        <taxon>Diphyllobothriidae</taxon>
        <taxon>Dibothriocephalus</taxon>
    </lineage>
</organism>
<name>A0A3P7R1U8_DIBLA</name>
<protein>
    <submittedName>
        <fullName evidence="2">Uncharacterized protein</fullName>
    </submittedName>
</protein>
<proteinExistence type="predicted"/>
<dbReference type="EMBL" id="UYRU01090276">
    <property type="protein sequence ID" value="VDN37126.1"/>
    <property type="molecule type" value="Genomic_DNA"/>
</dbReference>
<keyword evidence="3" id="KW-1185">Reference proteome</keyword>
<evidence type="ECO:0000313" key="3">
    <source>
        <dbReference type="Proteomes" id="UP000281553"/>
    </source>
</evidence>
<accession>A0A3P7R1U8</accession>
<dbReference type="AlphaFoldDB" id="A0A3P7R1U8"/>
<dbReference type="Proteomes" id="UP000281553">
    <property type="component" value="Unassembled WGS sequence"/>
</dbReference>
<sequence length="93" mass="10361">MKLEQTLLEVTAEMDAARLRFEDSTNAQARQLKELTRQTESLQTELADRDKALTCLQQLRNGQSRCATGLVVGESLATTIQGLLWLQLKATVV</sequence>
<gene>
    <name evidence="2" type="ORF">DILT_LOCUS17237</name>
</gene>
<keyword evidence="1" id="KW-0175">Coiled coil</keyword>